<feature type="region of interest" description="Disordered" evidence="1">
    <location>
        <begin position="83"/>
        <end position="108"/>
    </location>
</feature>
<proteinExistence type="predicted"/>
<feature type="region of interest" description="Disordered" evidence="1">
    <location>
        <begin position="156"/>
        <end position="213"/>
    </location>
</feature>
<dbReference type="VEuPathDB" id="TriTrypDB:Lsey_0195_0140"/>
<accession>A0A0N1I1Z5</accession>
<protein>
    <submittedName>
        <fullName evidence="2">Uncharacterized protein</fullName>
    </submittedName>
</protein>
<keyword evidence="3" id="KW-1185">Reference proteome</keyword>
<evidence type="ECO:0000256" key="1">
    <source>
        <dbReference type="SAM" id="MobiDB-lite"/>
    </source>
</evidence>
<evidence type="ECO:0000313" key="3">
    <source>
        <dbReference type="Proteomes" id="UP000038009"/>
    </source>
</evidence>
<name>A0A0N1I1Z5_LEPSE</name>
<dbReference type="EMBL" id="LJSK01000195">
    <property type="protein sequence ID" value="KPI85321.1"/>
    <property type="molecule type" value="Genomic_DNA"/>
</dbReference>
<organism evidence="2 3">
    <name type="scientific">Leptomonas seymouri</name>
    <dbReference type="NCBI Taxonomy" id="5684"/>
    <lineage>
        <taxon>Eukaryota</taxon>
        <taxon>Discoba</taxon>
        <taxon>Euglenozoa</taxon>
        <taxon>Kinetoplastea</taxon>
        <taxon>Metakinetoplastina</taxon>
        <taxon>Trypanosomatida</taxon>
        <taxon>Trypanosomatidae</taxon>
        <taxon>Leishmaniinae</taxon>
        <taxon>Leptomonas</taxon>
    </lineage>
</organism>
<comment type="caution">
    <text evidence="2">The sequence shown here is derived from an EMBL/GenBank/DDBJ whole genome shotgun (WGS) entry which is preliminary data.</text>
</comment>
<dbReference type="OrthoDB" id="273832at2759"/>
<feature type="compositionally biased region" description="Polar residues" evidence="1">
    <location>
        <begin position="485"/>
        <end position="499"/>
    </location>
</feature>
<gene>
    <name evidence="2" type="ORF">ABL78_5633</name>
</gene>
<dbReference type="Proteomes" id="UP000038009">
    <property type="component" value="Unassembled WGS sequence"/>
</dbReference>
<sequence>MPLTQPTSSRRRLRIDGGFFNGLLALATARCQRAAFSTSCALRSSSLQPASQSAVALTKSCCPRPKPNHDDGESALHVAAPSRVAGKSGPAQRHPPFHAPSRPYSSHDSATQLLSLNHLQRMLRRLPVGESASLFYYNELPSNVQRRVPPTALQHLRRSEEGVVAQGKADGGGDTGDRSGDTADTMKASAEGSHPKPKGPSPPTSHLKNARGPSASLDVRRFLVLREPQLTPSAASLFALFRRVVRERQTIRRQQQQACLKDDGGLDVCGGDLRYLEALEEPCLLLPDTCSSVVALGLTADRSTALNAAALSKPGRPDSALSAEAKARLDGFHLGLVTECTGYRVDYSPHPQFYILGVPTELLNARAGVDSMGDVGATTMDDVGGEAGASTKEQRSWMCPPRTPVDISRWVVYDDVSSQFLLRRGGRGPVGSAVDQSRMSEEQKADASPYLSFLEDQVFLAHGYSFDPKAAYEAAVAVQGGRPQAGNTGPDQTRATASDPSHGKSPGRSCYGGYTLFFFQLARIKERSFFGSVKNAGVLYPSCFRSYLSEVKTTQMLAAEQTGSQQGTGHNDAGDREAEADVLSSHPRKSSRLAERPPYHVATPFFITVSGKRYHLAAAATGGGDGLPQTTSWTAQVNNHPQATLGCTPLSSRREPKFQSSDGPTARSSMAAASSSPTEATPAAASAHAHVAALNGACDGATDLGSAMHATPQQLRTQMCNAFREWKAMLAARAMSSVASPRLGEAAQASHKVDSEANDDRRLSVPVEHAADAVPTTRSLEDRLHAERHALTENPKGSEGLASFWSRGWRLAPAPIAVAMPIVYSPEMSLRFAATPVERAVQQVSEVIAGSESDSACVTVTDAPLANSVWRALYLPETLAGSFSASPLSASTPHRETTVRAMAVGGGAVLPLAEDRLATARYRVLLRFLRTPRRVRPAAALSHPAAGTVVRSRITDTLSDLPSSLPASELPPTPVATSCLLPKGCCPALWHVDELEALCGWRRFRSQLLEPFGSFSALLNHDLYVSLGRQAPAFPSSYAAHGEKQISTTRGCVEREQHAPRDGVVWRSPIVLLNDVAYIRRVLQPAMLTFASHTCLLLKSGLYVYRGLHAEREGSRRAMEQNQDAAAPASSHDGASEKPLPDLPQRGVMAFTDEAVDAGVHHRLLVGFLKKLQQSSPDELCAWLAEPLGDPLSNVVMSQRTGVPEMSLAFFKEKAAAVVAEGKGRHNALSAEHASSQVVAERADALLSLTSADVRVVPLLDFLTWASLCSEFSAAARDVLRCHAAAVRSKFTVQDCVMAAKYCAQYPSHFCVEGGSGSTVALMQ</sequence>
<feature type="region of interest" description="Disordered" evidence="1">
    <location>
        <begin position="481"/>
        <end position="506"/>
    </location>
</feature>
<feature type="compositionally biased region" description="Low complexity" evidence="1">
    <location>
        <begin position="664"/>
        <end position="684"/>
    </location>
</feature>
<feature type="region of interest" description="Disordered" evidence="1">
    <location>
        <begin position="640"/>
        <end position="684"/>
    </location>
</feature>
<evidence type="ECO:0000313" key="2">
    <source>
        <dbReference type="EMBL" id="KPI85321.1"/>
    </source>
</evidence>
<dbReference type="OMA" id="DLYIMIG"/>
<feature type="region of interest" description="Disordered" evidence="1">
    <location>
        <begin position="1114"/>
        <end position="1144"/>
    </location>
</feature>
<reference evidence="2 3" key="1">
    <citation type="journal article" date="2015" name="PLoS Pathog.">
        <title>Leptomonas seymouri: Adaptations to the Dixenous Life Cycle Analyzed by Genome Sequencing, Transcriptome Profiling and Co-infection with Leishmania donovani.</title>
        <authorList>
            <person name="Kraeva N."/>
            <person name="Butenko A."/>
            <person name="Hlavacova J."/>
            <person name="Kostygov A."/>
            <person name="Myskova J."/>
            <person name="Grybchuk D."/>
            <person name="Lestinova T."/>
            <person name="Votypka J."/>
            <person name="Volf P."/>
            <person name="Opperdoes F."/>
            <person name="Flegontov P."/>
            <person name="Lukes J."/>
            <person name="Yurchenko V."/>
        </authorList>
    </citation>
    <scope>NUCLEOTIDE SEQUENCE [LARGE SCALE GENOMIC DNA]</scope>
    <source>
        <strain evidence="2 3">ATCC 30220</strain>
    </source>
</reference>
<feature type="region of interest" description="Disordered" evidence="1">
    <location>
        <begin position="561"/>
        <end position="595"/>
    </location>
</feature>